<name>A0A8K2A0C9_9CYAN</name>
<comment type="caution">
    <text evidence="1">The sequence shown here is derived from an EMBL/GenBank/DDBJ whole genome shotgun (WGS) entry which is preliminary data.</text>
</comment>
<dbReference type="EMBL" id="WVIC01000023">
    <property type="protein sequence ID" value="NCJ07256.1"/>
    <property type="molecule type" value="Genomic_DNA"/>
</dbReference>
<accession>A0A8K2A0C9</accession>
<sequence>MTGPAAASCLLTLNGKPYVQLPHNLCIGYTDALIGQPSSPEYGTVICDRPENTYLFLQKLVGYTHERQAIWKIVAIQSIGQLSDDLIALSAGCTYKSGKTAPLVALVQDHSANYTTHAAWEVNLVQQSFDPIDPSTVICQDPFSFP</sequence>
<evidence type="ECO:0000313" key="1">
    <source>
        <dbReference type="EMBL" id="NCJ07256.1"/>
    </source>
</evidence>
<keyword evidence="2" id="KW-1185">Reference proteome</keyword>
<dbReference type="AlphaFoldDB" id="A0A8K2A0C9"/>
<evidence type="ECO:0000313" key="2">
    <source>
        <dbReference type="Proteomes" id="UP000607397"/>
    </source>
</evidence>
<protein>
    <submittedName>
        <fullName evidence="1">Uncharacterized protein</fullName>
    </submittedName>
</protein>
<dbReference type="Proteomes" id="UP000607397">
    <property type="component" value="Unassembled WGS sequence"/>
</dbReference>
<dbReference type="RefSeq" id="WP_161825732.1">
    <property type="nucleotide sequence ID" value="NZ_WVIC01000023.1"/>
</dbReference>
<organism evidence="1 2">
    <name type="scientific">Petrachloros mirabilis ULC683</name>
    <dbReference type="NCBI Taxonomy" id="2781853"/>
    <lineage>
        <taxon>Bacteria</taxon>
        <taxon>Bacillati</taxon>
        <taxon>Cyanobacteriota</taxon>
        <taxon>Cyanophyceae</taxon>
        <taxon>Synechococcales</taxon>
        <taxon>Petrachlorosaceae</taxon>
        <taxon>Petrachloros</taxon>
        <taxon>Petrachloros mirabilis</taxon>
    </lineage>
</organism>
<gene>
    <name evidence="1" type="ORF">GS597_12215</name>
</gene>
<proteinExistence type="predicted"/>
<reference evidence="1" key="1">
    <citation type="submission" date="2019-12" db="EMBL/GenBank/DDBJ databases">
        <title>High-Quality draft genome sequences of three cyanobacteria isolated from the limestone walls of the Old Cathedral of Coimbra.</title>
        <authorList>
            <person name="Tiago I."/>
            <person name="Soares F."/>
            <person name="Portugal A."/>
        </authorList>
    </citation>
    <scope>NUCLEOTIDE SEQUENCE [LARGE SCALE GENOMIC DNA]</scope>
    <source>
        <strain evidence="1">C</strain>
    </source>
</reference>